<dbReference type="PANTHER" id="PTHR12128:SF66">
    <property type="entry name" value="4-HYDROXY-2-OXOGLUTARATE ALDOLASE, MITOCHONDRIAL"/>
    <property type="match status" value="1"/>
</dbReference>
<dbReference type="SUPFAM" id="SSF51569">
    <property type="entry name" value="Aldolase"/>
    <property type="match status" value="1"/>
</dbReference>
<dbReference type="OrthoDB" id="199953at2"/>
<dbReference type="Pfam" id="PF00701">
    <property type="entry name" value="DHDPS"/>
    <property type="match status" value="1"/>
</dbReference>
<proteinExistence type="inferred from homology"/>
<evidence type="ECO:0000256" key="3">
    <source>
        <dbReference type="ARBA" id="ARBA00023270"/>
    </source>
</evidence>
<dbReference type="PIRSF" id="PIRSF001365">
    <property type="entry name" value="DHDPS"/>
    <property type="match status" value="1"/>
</dbReference>
<dbReference type="SMART" id="SM01130">
    <property type="entry name" value="DHDPS"/>
    <property type="match status" value="1"/>
</dbReference>
<feature type="binding site" evidence="6">
    <location>
        <position position="210"/>
    </location>
    <ligand>
        <name>pyruvate</name>
        <dbReference type="ChEBI" id="CHEBI:15361"/>
    </ligand>
</feature>
<dbReference type="PANTHER" id="PTHR12128">
    <property type="entry name" value="DIHYDRODIPICOLINATE SYNTHASE"/>
    <property type="match status" value="1"/>
</dbReference>
<feature type="active site" description="Schiff-base intermediate with substrate" evidence="5">
    <location>
        <position position="165"/>
    </location>
</feature>
<evidence type="ECO:0000313" key="8">
    <source>
        <dbReference type="Proteomes" id="UP000069162"/>
    </source>
</evidence>
<dbReference type="InterPro" id="IPR002220">
    <property type="entry name" value="DapA-like"/>
</dbReference>
<dbReference type="InterPro" id="IPR020625">
    <property type="entry name" value="Schiff_base-form_aldolases_AS"/>
</dbReference>
<dbReference type="PRINTS" id="PR00146">
    <property type="entry name" value="DHPICSNTHASE"/>
</dbReference>
<feature type="active site" description="Proton donor/acceptor" evidence="5">
    <location>
        <position position="136"/>
    </location>
</feature>
<dbReference type="EMBL" id="CP012871">
    <property type="protein sequence ID" value="ALR74795.1"/>
    <property type="molecule type" value="Genomic_DNA"/>
</dbReference>
<evidence type="ECO:0000256" key="2">
    <source>
        <dbReference type="ARBA" id="ARBA00023239"/>
    </source>
</evidence>
<evidence type="ECO:0000313" key="7">
    <source>
        <dbReference type="EMBL" id="ALR74795.1"/>
    </source>
</evidence>
<dbReference type="GO" id="GO:0008840">
    <property type="term" value="F:4-hydroxy-tetrahydrodipicolinate synthase activity"/>
    <property type="evidence" value="ECO:0007669"/>
    <property type="project" value="TreeGrafter"/>
</dbReference>
<evidence type="ECO:0000256" key="6">
    <source>
        <dbReference type="PIRSR" id="PIRSR001365-2"/>
    </source>
</evidence>
<dbReference type="KEGG" id="kle:AO703_00120"/>
<accession>A0A806X1P4</accession>
<dbReference type="AlphaFoldDB" id="A0A806X1P4"/>
<organism evidence="7 8">
    <name type="scientific">[Enterobacter] lignolyticus</name>
    <dbReference type="NCBI Taxonomy" id="1334193"/>
    <lineage>
        <taxon>Bacteria</taxon>
        <taxon>Pseudomonadati</taxon>
        <taxon>Pseudomonadota</taxon>
        <taxon>Gammaproteobacteria</taxon>
        <taxon>Enterobacterales</taxon>
        <taxon>Enterobacteriaceae</taxon>
        <taxon>Pluralibacter</taxon>
    </lineage>
</organism>
<evidence type="ECO:0000256" key="1">
    <source>
        <dbReference type="ARBA" id="ARBA00007592"/>
    </source>
</evidence>
<name>A0A806X1P4_9ENTR</name>
<dbReference type="CDD" id="cd00408">
    <property type="entry name" value="DHDPS-like"/>
    <property type="match status" value="1"/>
</dbReference>
<keyword evidence="3" id="KW-0704">Schiff base</keyword>
<evidence type="ECO:0000256" key="4">
    <source>
        <dbReference type="PIRNR" id="PIRNR001365"/>
    </source>
</evidence>
<keyword evidence="2 4" id="KW-0456">Lyase</keyword>
<protein>
    <submittedName>
        <fullName evidence="7">Dihydrodipicolinate synthase</fullName>
    </submittedName>
</protein>
<dbReference type="Gene3D" id="3.20.20.70">
    <property type="entry name" value="Aldolase class I"/>
    <property type="match status" value="1"/>
</dbReference>
<dbReference type="InterPro" id="IPR013785">
    <property type="entry name" value="Aldolase_TIM"/>
</dbReference>
<sequence>MTSPLRFTGVWCPSITPMDSEGGIDFDGLAQHLARLTEARIDVILLMGSIGEFASLSLEERITLIRKARAMSPLAMVANVSSTCFSDVLLMAKEARQAGYDAVMVLPPYYYGQTAGQVLSYFRHVGERLEGKWFAYNFPARTGCDITPDIAATLAAEFPHFAGIKDTVDCQSHTRNIILATQDIRPDFAVLSGYDEYFIPNLMAGGAGVISGLNNVMPELFVKAREAWQQGDQHALTHAQRDIGRYMAIYAIGDDFVTTIKTVVSRKFGYCAPTSRNAGGALSPEQVQQVDRQFGIR</sequence>
<comment type="similarity">
    <text evidence="1 4">Belongs to the DapA family.</text>
</comment>
<dbReference type="PROSITE" id="PS00666">
    <property type="entry name" value="DHDPS_2"/>
    <property type="match status" value="1"/>
</dbReference>
<dbReference type="Proteomes" id="UP000069162">
    <property type="component" value="Chromosome"/>
</dbReference>
<evidence type="ECO:0000256" key="5">
    <source>
        <dbReference type="PIRSR" id="PIRSR001365-1"/>
    </source>
</evidence>
<reference evidence="8" key="1">
    <citation type="submission" date="2015-10" db="EMBL/GenBank/DDBJ databases">
        <title>Complete Genome Sequencing of Klebsiella sp. strain G5.</title>
        <authorList>
            <person name="Chan K.-G."/>
            <person name="Chen J.-W."/>
        </authorList>
    </citation>
    <scope>NUCLEOTIDE SEQUENCE [LARGE SCALE GENOMIC DNA]</scope>
    <source>
        <strain evidence="8">G5</strain>
    </source>
</reference>
<dbReference type="GO" id="GO:0044281">
    <property type="term" value="P:small molecule metabolic process"/>
    <property type="evidence" value="ECO:0007669"/>
    <property type="project" value="UniProtKB-ARBA"/>
</dbReference>
<gene>
    <name evidence="7" type="ORF">AO703_00120</name>
</gene>